<organism evidence="6 7">
    <name type="scientific">Hoylesella saccharolytica F0055</name>
    <dbReference type="NCBI Taxonomy" id="1127699"/>
    <lineage>
        <taxon>Bacteria</taxon>
        <taxon>Pseudomonadati</taxon>
        <taxon>Bacteroidota</taxon>
        <taxon>Bacteroidia</taxon>
        <taxon>Bacteroidales</taxon>
        <taxon>Prevotellaceae</taxon>
        <taxon>Hoylesella</taxon>
    </lineage>
</organism>
<accession>L1MZI9</accession>
<dbReference type="Pfam" id="PF05089">
    <property type="entry name" value="NAGLU"/>
    <property type="match status" value="1"/>
</dbReference>
<dbReference type="EMBL" id="AMEP01000153">
    <property type="protein sequence ID" value="EKX96708.1"/>
    <property type="molecule type" value="Genomic_DNA"/>
</dbReference>
<dbReference type="Gene3D" id="3.30.379.10">
    <property type="entry name" value="Chitobiase/beta-hexosaminidase domain 2-like"/>
    <property type="match status" value="1"/>
</dbReference>
<dbReference type="Proteomes" id="UP000010433">
    <property type="component" value="Unassembled WGS sequence"/>
</dbReference>
<dbReference type="PANTHER" id="PTHR12872">
    <property type="entry name" value="ALPHA-N-ACETYLGLUCOSAMINIDASE"/>
    <property type="match status" value="1"/>
</dbReference>
<dbReference type="InterPro" id="IPR007781">
    <property type="entry name" value="NAGLU"/>
</dbReference>
<dbReference type="HOGENOM" id="CLU_011988_2_1_10"/>
<comment type="caution">
    <text evidence="6">The sequence shown here is derived from an EMBL/GenBank/DDBJ whole genome shotgun (WGS) entry which is preliminary data.</text>
</comment>
<dbReference type="Pfam" id="PF12971">
    <property type="entry name" value="NAGLU_N"/>
    <property type="match status" value="1"/>
</dbReference>
<dbReference type="PANTHER" id="PTHR12872:SF1">
    <property type="entry name" value="ALPHA-N-ACETYLGLUCOSAMINIDASE"/>
    <property type="match status" value="1"/>
</dbReference>
<evidence type="ECO:0000313" key="7">
    <source>
        <dbReference type="Proteomes" id="UP000010433"/>
    </source>
</evidence>
<dbReference type="InterPro" id="IPR029018">
    <property type="entry name" value="Hex-like_dom2"/>
</dbReference>
<evidence type="ECO:0000313" key="6">
    <source>
        <dbReference type="EMBL" id="EKX96708.1"/>
    </source>
</evidence>
<protein>
    <submittedName>
        <fullName evidence="6">Alpha-N-acetylglucosaminidase</fullName>
    </submittedName>
</protein>
<feature type="signal peptide" evidence="2">
    <location>
        <begin position="1"/>
        <end position="22"/>
    </location>
</feature>
<keyword evidence="2" id="KW-0732">Signal</keyword>
<reference evidence="6 7" key="1">
    <citation type="submission" date="2012-05" db="EMBL/GenBank/DDBJ databases">
        <authorList>
            <person name="Weinstock G."/>
            <person name="Sodergren E."/>
            <person name="Lobos E.A."/>
            <person name="Fulton L."/>
            <person name="Fulton R."/>
            <person name="Courtney L."/>
            <person name="Fronick C."/>
            <person name="O'Laughlin M."/>
            <person name="Godfrey J."/>
            <person name="Wilson R.M."/>
            <person name="Miner T."/>
            <person name="Farmer C."/>
            <person name="Delehaunty K."/>
            <person name="Cordes M."/>
            <person name="Minx P."/>
            <person name="Tomlinson C."/>
            <person name="Chen J."/>
            <person name="Wollam A."/>
            <person name="Pepin K.H."/>
            <person name="Bhonagiri V."/>
            <person name="Zhang X."/>
            <person name="Suruliraj S."/>
            <person name="Warren W."/>
            <person name="Mitreva M."/>
            <person name="Mardis E.R."/>
            <person name="Wilson R.K."/>
        </authorList>
    </citation>
    <scope>NUCLEOTIDE SEQUENCE [LARGE SCALE GENOMIC DNA]</scope>
    <source>
        <strain evidence="6 7">F0055</strain>
    </source>
</reference>
<dbReference type="InterPro" id="IPR024732">
    <property type="entry name" value="NAGLU_C"/>
</dbReference>
<dbReference type="GO" id="GO:0005975">
    <property type="term" value="P:carbohydrate metabolic process"/>
    <property type="evidence" value="ECO:0007669"/>
    <property type="project" value="UniProtKB-ARBA"/>
</dbReference>
<keyword evidence="7" id="KW-1185">Reference proteome</keyword>
<dbReference type="AlphaFoldDB" id="L1MZI9"/>
<proteinExistence type="predicted"/>
<evidence type="ECO:0000259" key="5">
    <source>
        <dbReference type="Pfam" id="PF12972"/>
    </source>
</evidence>
<evidence type="ECO:0000259" key="4">
    <source>
        <dbReference type="Pfam" id="PF12971"/>
    </source>
</evidence>
<dbReference type="Gene3D" id="1.20.120.670">
    <property type="entry name" value="N-acetyl-b-d-glucoasminidase"/>
    <property type="match status" value="1"/>
</dbReference>
<sequence length="730" mass="84296">MKYCKLFIWILSLMLVATNATAEDRDLTTIQGLVTRLIPQKADHFQFVKQQSKKGKDCFTLTGKDGKIIISGNNANAMAVGLNYYLNRYCHTTVSWYAEVPVVLPNKMPEVKGIITSSAKVDRRFFLNYCTYGYTLPFFGWKDWERLIDWMALNGINMPLAITGQEMVWYNVWSKLGMTDQEIRSYFTGPTYLPWHRMANIDRWNGPLPKEWLEEQRDLQKQILARERAFNMKPVLPAFAGHVPAELKRIFPDANIKSLGKWGGFDEQYLCHFLNPGEPLFAKIQKLFLEEQTALFGTDHIYGVDPFNEGEPPSWEPAYLKEISKNMYGTLTAVDPKAEWMQMGWMFYYDKKVWTPKRVKAFLTGVPQGKMSLLDYHCENVELWKTNDGFYGQPYIWCYLGNFGGNTTLTGNVKETGKRLDAALKAARRNMLGVGSTLEGLDVIQFPYEYVFDKVWTHSDKGNQQWIDELADRHAGFTSPSVRKAWQILFDEIFVQVPGTYSILPSRSPVLNDNHSERTEIKYPAQRLEEVWSLLLDVPQCERNELQVDLIAVGRQVLGNKFLAVKSEFDAAYAAKDITLLRQKAYEMEELLSDLDCLTSFNTRCTVNKWIDDARALGRNAEMKNYYERNARYLITLWGGHLSDYASRAWGGLIGSYYGGRWRLYIHDILASAQTGKPFDQKAFDEKRSQFEQTWVHSTTPITLPQRNDLLTFCKMMFSKYHLRSAVKLQ</sequence>
<dbReference type="OrthoDB" id="179563at2"/>
<evidence type="ECO:0000256" key="1">
    <source>
        <dbReference type="ARBA" id="ARBA00022801"/>
    </source>
</evidence>
<dbReference type="STRING" id="1127699.HMPREF9151_02392"/>
<feature type="chain" id="PRO_5003953948" evidence="2">
    <location>
        <begin position="23"/>
        <end position="730"/>
    </location>
</feature>
<evidence type="ECO:0000259" key="3">
    <source>
        <dbReference type="Pfam" id="PF05089"/>
    </source>
</evidence>
<dbReference type="Pfam" id="PF12972">
    <property type="entry name" value="NAGLU_C"/>
    <property type="match status" value="1"/>
</dbReference>
<feature type="domain" description="Alpha-N-acetylglucosaminidase C-terminal" evidence="5">
    <location>
        <begin position="466"/>
        <end position="719"/>
    </location>
</feature>
<gene>
    <name evidence="6" type="ORF">HMPREF9151_02392</name>
</gene>
<dbReference type="PATRIC" id="fig|1127699.3.peg.2194"/>
<dbReference type="RefSeq" id="WP_009161252.1">
    <property type="nucleotide sequence ID" value="NZ_KB290963.1"/>
</dbReference>
<dbReference type="InterPro" id="IPR024733">
    <property type="entry name" value="NAGLU_tim-barrel"/>
</dbReference>
<dbReference type="Gene3D" id="3.20.20.80">
    <property type="entry name" value="Glycosidases"/>
    <property type="match status" value="1"/>
</dbReference>
<evidence type="ECO:0000256" key="2">
    <source>
        <dbReference type="SAM" id="SignalP"/>
    </source>
</evidence>
<feature type="domain" description="Alpha-N-acetylglucosaminidase tim-barrel" evidence="3">
    <location>
        <begin position="124"/>
        <end position="457"/>
    </location>
</feature>
<keyword evidence="1" id="KW-0378">Hydrolase</keyword>
<feature type="domain" description="Alpha-N-acetylglucosaminidase N-terminal" evidence="4">
    <location>
        <begin position="29"/>
        <end position="109"/>
    </location>
</feature>
<dbReference type="InterPro" id="IPR024240">
    <property type="entry name" value="NAGLU_N"/>
</dbReference>
<name>L1MZI9_9BACT</name>
<dbReference type="GO" id="GO:0016787">
    <property type="term" value="F:hydrolase activity"/>
    <property type="evidence" value="ECO:0007669"/>
    <property type="project" value="UniProtKB-KW"/>
</dbReference>